<reference evidence="1" key="1">
    <citation type="submission" date="2006-10" db="EMBL/GenBank/DDBJ databases">
        <title>Complete sequence of Solibacter usitatus Ellin6076.</title>
        <authorList>
            <consortium name="US DOE Joint Genome Institute"/>
            <person name="Copeland A."/>
            <person name="Lucas S."/>
            <person name="Lapidus A."/>
            <person name="Barry K."/>
            <person name="Detter J.C."/>
            <person name="Glavina del Rio T."/>
            <person name="Hammon N."/>
            <person name="Israni S."/>
            <person name="Dalin E."/>
            <person name="Tice H."/>
            <person name="Pitluck S."/>
            <person name="Thompson L.S."/>
            <person name="Brettin T."/>
            <person name="Bruce D."/>
            <person name="Han C."/>
            <person name="Tapia R."/>
            <person name="Gilna P."/>
            <person name="Schmutz J."/>
            <person name="Larimer F."/>
            <person name="Land M."/>
            <person name="Hauser L."/>
            <person name="Kyrpides N."/>
            <person name="Mikhailova N."/>
            <person name="Janssen P.H."/>
            <person name="Kuske C.R."/>
            <person name="Richardson P."/>
        </authorList>
    </citation>
    <scope>NUCLEOTIDE SEQUENCE</scope>
    <source>
        <strain evidence="1">Ellin6076</strain>
    </source>
</reference>
<accession>Q02CG2</accession>
<dbReference type="EMBL" id="CP000473">
    <property type="protein sequence ID" value="ABJ81254.1"/>
    <property type="molecule type" value="Genomic_DNA"/>
</dbReference>
<dbReference type="Pfam" id="PF22011">
    <property type="entry name" value="DUF6931"/>
    <property type="match status" value="1"/>
</dbReference>
<sequence>MGTTPPQIHSKTREISTVAELGEEAMALLRPDQHPLDFVALLMERSLFPDAVRFIAHALPKREAVWWAWVCARRAAGENPQPKIKAALAATEKWIAQPDEINRRSAMAAAENAELGTAAGCAGLAAFFSGGSIAPPNAAAVPPGEFLTAKAVSGAVIFAAVAREPEKAPEKFRSFVAQGLEVTNRVKLWEAKA</sequence>
<proteinExistence type="predicted"/>
<dbReference type="InParanoid" id="Q02CG2"/>
<gene>
    <name evidence="1" type="ordered locus">Acid_0241</name>
</gene>
<dbReference type="AlphaFoldDB" id="Q02CG2"/>
<name>Q02CG2_SOLUE</name>
<evidence type="ECO:0000313" key="1">
    <source>
        <dbReference type="EMBL" id="ABJ81254.1"/>
    </source>
</evidence>
<dbReference type="HOGENOM" id="CLU_104554_0_0_0"/>
<dbReference type="OrthoDB" id="289828at2"/>
<dbReference type="KEGG" id="sus:Acid_0241"/>
<protein>
    <submittedName>
        <fullName evidence="1">Putative secreted protein</fullName>
    </submittedName>
</protein>
<dbReference type="eggNOG" id="COG1716">
    <property type="taxonomic scope" value="Bacteria"/>
</dbReference>
<dbReference type="STRING" id="234267.Acid_0241"/>
<dbReference type="InterPro" id="IPR053855">
    <property type="entry name" value="DUF6931"/>
</dbReference>
<organism evidence="1">
    <name type="scientific">Solibacter usitatus (strain Ellin6076)</name>
    <dbReference type="NCBI Taxonomy" id="234267"/>
    <lineage>
        <taxon>Bacteria</taxon>
        <taxon>Pseudomonadati</taxon>
        <taxon>Acidobacteriota</taxon>
        <taxon>Terriglobia</taxon>
        <taxon>Bryobacterales</taxon>
        <taxon>Solibacteraceae</taxon>
        <taxon>Candidatus Solibacter</taxon>
    </lineage>
</organism>